<gene>
    <name evidence="3" type="primary">ypjB</name>
    <name evidence="3" type="ORF">CWO92_05845</name>
</gene>
<dbReference type="Proteomes" id="UP000233440">
    <property type="component" value="Unassembled WGS sequence"/>
</dbReference>
<keyword evidence="1" id="KW-0812">Transmembrane</keyword>
<feature type="transmembrane region" description="Helical" evidence="1">
    <location>
        <begin position="227"/>
        <end position="247"/>
    </location>
</feature>
<keyword evidence="4" id="KW-1185">Reference proteome</keyword>
<accession>A0A2N3LMY3</accession>
<evidence type="ECO:0000313" key="4">
    <source>
        <dbReference type="Proteomes" id="UP000233440"/>
    </source>
</evidence>
<dbReference type="RefSeq" id="WP_101353264.1">
    <property type="nucleotide sequence ID" value="NZ_PIQO01000003.1"/>
</dbReference>
<proteinExistence type="predicted"/>
<protein>
    <submittedName>
        <fullName evidence="3">Sporulation protein YpjB</fullName>
    </submittedName>
</protein>
<evidence type="ECO:0000313" key="3">
    <source>
        <dbReference type="EMBL" id="PKR85893.1"/>
    </source>
</evidence>
<comment type="caution">
    <text evidence="3">The sequence shown here is derived from an EMBL/GenBank/DDBJ whole genome shotgun (WGS) entry which is preliminary data.</text>
</comment>
<evidence type="ECO:0000256" key="2">
    <source>
        <dbReference type="SAM" id="SignalP"/>
    </source>
</evidence>
<organism evidence="3 4">
    <name type="scientific">Heyndrickxia camelliae</name>
    <dbReference type="NCBI Taxonomy" id="1707093"/>
    <lineage>
        <taxon>Bacteria</taxon>
        <taxon>Bacillati</taxon>
        <taxon>Bacillota</taxon>
        <taxon>Bacilli</taxon>
        <taxon>Bacillales</taxon>
        <taxon>Bacillaceae</taxon>
        <taxon>Heyndrickxia</taxon>
    </lineage>
</organism>
<feature type="signal peptide" evidence="2">
    <location>
        <begin position="1"/>
        <end position="20"/>
    </location>
</feature>
<dbReference type="Pfam" id="PF09577">
    <property type="entry name" value="Spore_YpjB"/>
    <property type="match status" value="1"/>
</dbReference>
<dbReference type="AlphaFoldDB" id="A0A2N3LMY3"/>
<keyword evidence="1" id="KW-1133">Transmembrane helix</keyword>
<evidence type="ECO:0000256" key="1">
    <source>
        <dbReference type="SAM" id="Phobius"/>
    </source>
</evidence>
<keyword evidence="1" id="KW-0472">Membrane</keyword>
<dbReference type="OrthoDB" id="2988195at2"/>
<keyword evidence="2" id="KW-0732">Signal</keyword>
<feature type="chain" id="PRO_5038471016" evidence="2">
    <location>
        <begin position="21"/>
        <end position="264"/>
    </location>
</feature>
<dbReference type="EMBL" id="PIQO01000003">
    <property type="protein sequence ID" value="PKR85893.1"/>
    <property type="molecule type" value="Genomic_DNA"/>
</dbReference>
<dbReference type="NCBIfam" id="TIGR02878">
    <property type="entry name" value="spore_ypjB"/>
    <property type="match status" value="1"/>
</dbReference>
<reference evidence="3 4" key="1">
    <citation type="submission" date="2017-11" db="EMBL/GenBank/DDBJ databases">
        <title>Bacillus camelliae sp. nov., isolated from pu'er tea.</title>
        <authorList>
            <person name="Niu L."/>
        </authorList>
    </citation>
    <scope>NUCLEOTIDE SEQUENCE [LARGE SCALE GENOMIC DNA]</scope>
    <source>
        <strain evidence="3 4">7578-1</strain>
    </source>
</reference>
<name>A0A2N3LMY3_9BACI</name>
<dbReference type="InterPro" id="IPR014231">
    <property type="entry name" value="Spore_YpjB"/>
</dbReference>
<sequence length="264" mass="30322">MKLKTIFLLLSIILLSIHHAKATAPLSMPLKEMDDTADEILQVTKMNHYKEATLLLQSFSNQLSKFTKKEALFSLDEVRALRNAQNQALKSVTSMNTLPEQKLKDVTAFRLVVDALNSHYQPLWTNMRQPILSAFNHAKDAAKQGEFEQFQANLNNFLSEYSIIEPSLAVDLPNNQLEKLNAKISFIDKYRGSMVQSQSQQAQMEVLGNDLQKVFEDMSKDETDPSLWWVIFTTGSIIIFTLSYVGWRKYMGQKEDRKRTEHND</sequence>